<name>A0A397T4Z6_9GLOM</name>
<reference evidence="2 3" key="1">
    <citation type="submission" date="2018-06" db="EMBL/GenBank/DDBJ databases">
        <title>Comparative genomics reveals the genomic features of Rhizophagus irregularis, R. cerebriforme, R. diaphanum and Gigaspora rosea, and their symbiotic lifestyle signature.</title>
        <authorList>
            <person name="Morin E."/>
            <person name="San Clemente H."/>
            <person name="Chen E.C.H."/>
            <person name="De La Providencia I."/>
            <person name="Hainaut M."/>
            <person name="Kuo A."/>
            <person name="Kohler A."/>
            <person name="Murat C."/>
            <person name="Tang N."/>
            <person name="Roy S."/>
            <person name="Loubradou J."/>
            <person name="Henrissat B."/>
            <person name="Grigoriev I.V."/>
            <person name="Corradi N."/>
            <person name="Roux C."/>
            <person name="Martin F.M."/>
        </authorList>
    </citation>
    <scope>NUCLEOTIDE SEQUENCE [LARGE SCALE GENOMIC DNA]</scope>
    <source>
        <strain evidence="2 3">DAOM 227022</strain>
    </source>
</reference>
<organism evidence="2 3">
    <name type="scientific">Glomus cerebriforme</name>
    <dbReference type="NCBI Taxonomy" id="658196"/>
    <lineage>
        <taxon>Eukaryota</taxon>
        <taxon>Fungi</taxon>
        <taxon>Fungi incertae sedis</taxon>
        <taxon>Mucoromycota</taxon>
        <taxon>Glomeromycotina</taxon>
        <taxon>Glomeromycetes</taxon>
        <taxon>Glomerales</taxon>
        <taxon>Glomeraceae</taxon>
        <taxon>Glomus</taxon>
    </lineage>
</organism>
<sequence>MKAKFFTIFTILIVLLATFVSTVPVEKCDKVIHVPSPGCGPFARKSTQVVSWWCVKCKPHDDVTVRILQVGSDCDVEVFKGHGNNAFSGSLSFKIGAHWNVHKKYFAEVTLKNDPDIVGKGVEFGIFKTQ</sequence>
<dbReference type="OrthoDB" id="2384680at2759"/>
<comment type="caution">
    <text evidence="2">The sequence shown here is derived from an EMBL/GenBank/DDBJ whole genome shotgun (WGS) entry which is preliminary data.</text>
</comment>
<keyword evidence="1" id="KW-0732">Signal</keyword>
<protein>
    <submittedName>
        <fullName evidence="2">Uncharacterized protein</fullName>
    </submittedName>
</protein>
<keyword evidence="3" id="KW-1185">Reference proteome</keyword>
<evidence type="ECO:0000313" key="3">
    <source>
        <dbReference type="Proteomes" id="UP000265703"/>
    </source>
</evidence>
<dbReference type="AlphaFoldDB" id="A0A397T4Z6"/>
<feature type="signal peptide" evidence="1">
    <location>
        <begin position="1"/>
        <end position="22"/>
    </location>
</feature>
<evidence type="ECO:0000256" key="1">
    <source>
        <dbReference type="SAM" id="SignalP"/>
    </source>
</evidence>
<proteinExistence type="predicted"/>
<accession>A0A397T4Z6</accession>
<evidence type="ECO:0000313" key="2">
    <source>
        <dbReference type="EMBL" id="RIA93420.1"/>
    </source>
</evidence>
<dbReference type="EMBL" id="QKYT01000104">
    <property type="protein sequence ID" value="RIA93420.1"/>
    <property type="molecule type" value="Genomic_DNA"/>
</dbReference>
<feature type="chain" id="PRO_5017371667" evidence="1">
    <location>
        <begin position="23"/>
        <end position="130"/>
    </location>
</feature>
<dbReference type="Proteomes" id="UP000265703">
    <property type="component" value="Unassembled WGS sequence"/>
</dbReference>
<gene>
    <name evidence="2" type="ORF">C1645_735535</name>
</gene>